<gene>
    <name evidence="2" type="ORF">B0H50_1348</name>
</gene>
<name>A0ABX5LHY0_9BACT</name>
<feature type="transmembrane region" description="Helical" evidence="1">
    <location>
        <begin position="343"/>
        <end position="366"/>
    </location>
</feature>
<evidence type="ECO:0000313" key="2">
    <source>
        <dbReference type="EMBL" id="PWK92649.1"/>
    </source>
</evidence>
<sequence length="422" mass="49320">MPSVINMLKAKISLSTWMLVYLFSLATSLYALGLIRNSFNVMLIVVMAVSLAIMVFKTPYFRKREIPFYALYSCMCLFALLNGKSFRIGTFLYAGMFIFSFCFYDRLLCKGLLKIDVFCSFLKKIIYAYFIVLVIQQVSTLLGLPVLNQCWKFTNIFKLNSLAHEPSYIAGTMLIFMYSFLTISKTIRKQQKYSVRKNIKKDRWVWISFFYVMLSCGSSHALLGIVLFSLYLLREYKKFFVFFGIACALIFFVGHKKMVQYESYNRLYQSIVAAVSLDTEQIRKTDLSTAARINPIIFYIEDFDFFSKNVWFGHGIDYSKKHTIVRLLGHENAMEQGNATGGLFPAFFLDYGLLCGLLFLFALRFFTMRKFISFPLVIWLFFFMAIGFNTYMQWLFFAFMSTTLFFERKSLPATYSEERSNR</sequence>
<keyword evidence="1" id="KW-0472">Membrane</keyword>
<feature type="transmembrane region" description="Helical" evidence="1">
    <location>
        <begin position="125"/>
        <end position="147"/>
    </location>
</feature>
<keyword evidence="1" id="KW-0812">Transmembrane</keyword>
<feature type="transmembrane region" description="Helical" evidence="1">
    <location>
        <begin position="239"/>
        <end position="255"/>
    </location>
</feature>
<feature type="transmembrane region" description="Helical" evidence="1">
    <location>
        <begin position="38"/>
        <end position="56"/>
    </location>
</feature>
<keyword evidence="3" id="KW-1185">Reference proteome</keyword>
<keyword evidence="1" id="KW-1133">Transmembrane helix</keyword>
<feature type="transmembrane region" description="Helical" evidence="1">
    <location>
        <begin position="372"/>
        <end position="399"/>
    </location>
</feature>
<dbReference type="Proteomes" id="UP000245523">
    <property type="component" value="Unassembled WGS sequence"/>
</dbReference>
<evidence type="ECO:0000256" key="1">
    <source>
        <dbReference type="SAM" id="Phobius"/>
    </source>
</evidence>
<dbReference type="RefSeq" id="WP_109587796.1">
    <property type="nucleotide sequence ID" value="NZ_QGHD01000034.1"/>
</dbReference>
<dbReference type="EMBL" id="QGHD01000034">
    <property type="protein sequence ID" value="PWK92649.1"/>
    <property type="molecule type" value="Genomic_DNA"/>
</dbReference>
<comment type="caution">
    <text evidence="2">The sequence shown here is derived from an EMBL/GenBank/DDBJ whole genome shotgun (WGS) entry which is preliminary data.</text>
</comment>
<organism evidence="2 3">
    <name type="scientific">Hallerella porci</name>
    <dbReference type="NCBI Taxonomy" id="1945871"/>
    <lineage>
        <taxon>Bacteria</taxon>
        <taxon>Pseudomonadati</taxon>
        <taxon>Fibrobacterota</taxon>
        <taxon>Fibrobacteria</taxon>
        <taxon>Fibrobacterales</taxon>
        <taxon>Fibrobacteraceae</taxon>
        <taxon>Hallerella</taxon>
    </lineage>
</organism>
<feature type="transmembrane region" description="Helical" evidence="1">
    <location>
        <begin position="68"/>
        <end position="85"/>
    </location>
</feature>
<reference evidence="2 3" key="1">
    <citation type="submission" date="2018-05" db="EMBL/GenBank/DDBJ databases">
        <title>Animal gut microbial communities from fecal samples from Wisconsin, USA.</title>
        <authorList>
            <person name="Neumann A."/>
        </authorList>
    </citation>
    <scope>NUCLEOTIDE SEQUENCE [LARGE SCALE GENOMIC DNA]</scope>
    <source>
        <strain evidence="2 3">UWS4</strain>
    </source>
</reference>
<proteinExistence type="predicted"/>
<feature type="transmembrane region" description="Helical" evidence="1">
    <location>
        <begin position="167"/>
        <end position="183"/>
    </location>
</feature>
<feature type="transmembrane region" description="Helical" evidence="1">
    <location>
        <begin position="12"/>
        <end position="32"/>
    </location>
</feature>
<accession>A0ABX5LHY0</accession>
<feature type="transmembrane region" description="Helical" evidence="1">
    <location>
        <begin position="91"/>
        <end position="113"/>
    </location>
</feature>
<protein>
    <submittedName>
        <fullName evidence="2">Uncharacterized protein</fullName>
    </submittedName>
</protein>
<evidence type="ECO:0000313" key="3">
    <source>
        <dbReference type="Proteomes" id="UP000245523"/>
    </source>
</evidence>
<feature type="transmembrane region" description="Helical" evidence="1">
    <location>
        <begin position="204"/>
        <end position="233"/>
    </location>
</feature>